<name>D2R2Q1_PIRSD</name>
<accession>D2R2Q1</accession>
<feature type="compositionally biased region" description="Basic and acidic residues" evidence="1">
    <location>
        <begin position="234"/>
        <end position="259"/>
    </location>
</feature>
<reference evidence="2 3" key="1">
    <citation type="journal article" date="2009" name="Stand. Genomic Sci.">
        <title>Complete genome sequence of Pirellula staleyi type strain (ATCC 27377).</title>
        <authorList>
            <person name="Clum A."/>
            <person name="Tindall B.J."/>
            <person name="Sikorski J."/>
            <person name="Ivanova N."/>
            <person name="Mavrommatis K."/>
            <person name="Lucas S."/>
            <person name="Glavina del Rio T."/>
            <person name="Nolan M."/>
            <person name="Chen F."/>
            <person name="Tice H."/>
            <person name="Pitluck S."/>
            <person name="Cheng J.F."/>
            <person name="Chertkov O."/>
            <person name="Brettin T."/>
            <person name="Han C."/>
            <person name="Detter J.C."/>
            <person name="Kuske C."/>
            <person name="Bruce D."/>
            <person name="Goodwin L."/>
            <person name="Ovchinikova G."/>
            <person name="Pati A."/>
            <person name="Mikhailova N."/>
            <person name="Chen A."/>
            <person name="Palaniappan K."/>
            <person name="Land M."/>
            <person name="Hauser L."/>
            <person name="Chang Y.J."/>
            <person name="Jeffries C.D."/>
            <person name="Chain P."/>
            <person name="Rohde M."/>
            <person name="Goker M."/>
            <person name="Bristow J."/>
            <person name="Eisen J.A."/>
            <person name="Markowitz V."/>
            <person name="Hugenholtz P."/>
            <person name="Kyrpides N.C."/>
            <person name="Klenk H.P."/>
            <person name="Lapidus A."/>
        </authorList>
    </citation>
    <scope>NUCLEOTIDE SEQUENCE [LARGE SCALE GENOMIC DNA]</scope>
    <source>
        <strain evidence="3">ATCC 27377 / DSM 6068 / ICPB 4128</strain>
    </source>
</reference>
<evidence type="ECO:0000313" key="2">
    <source>
        <dbReference type="EMBL" id="ADB16891.1"/>
    </source>
</evidence>
<dbReference type="Proteomes" id="UP000001887">
    <property type="component" value="Chromosome"/>
</dbReference>
<feature type="compositionally biased region" description="Basic and acidic residues" evidence="1">
    <location>
        <begin position="318"/>
        <end position="327"/>
    </location>
</feature>
<organism evidence="2 3">
    <name type="scientific">Pirellula staleyi (strain ATCC 27377 / DSM 6068 / ICPB 4128)</name>
    <name type="common">Pirella staleyi</name>
    <dbReference type="NCBI Taxonomy" id="530564"/>
    <lineage>
        <taxon>Bacteria</taxon>
        <taxon>Pseudomonadati</taxon>
        <taxon>Planctomycetota</taxon>
        <taxon>Planctomycetia</taxon>
        <taxon>Pirellulales</taxon>
        <taxon>Pirellulaceae</taxon>
        <taxon>Pirellula</taxon>
    </lineage>
</organism>
<protein>
    <recommendedName>
        <fullName evidence="4">Mu-protocadherin-putative cell-suface protein</fullName>
    </recommendedName>
</protein>
<evidence type="ECO:0000313" key="3">
    <source>
        <dbReference type="Proteomes" id="UP000001887"/>
    </source>
</evidence>
<dbReference type="HOGENOM" id="CLU_426920_0_0_0"/>
<dbReference type="AlphaFoldDB" id="D2R2Q1"/>
<dbReference type="EMBL" id="CP001848">
    <property type="protein sequence ID" value="ADB16891.1"/>
    <property type="molecule type" value="Genomic_DNA"/>
</dbReference>
<feature type="compositionally biased region" description="Low complexity" evidence="1">
    <location>
        <begin position="85"/>
        <end position="98"/>
    </location>
</feature>
<evidence type="ECO:0008006" key="4">
    <source>
        <dbReference type="Google" id="ProtNLM"/>
    </source>
</evidence>
<proteinExistence type="predicted"/>
<feature type="compositionally biased region" description="Basic and acidic residues" evidence="1">
    <location>
        <begin position="286"/>
        <end position="296"/>
    </location>
</feature>
<keyword evidence="3" id="KW-1185">Reference proteome</keyword>
<sequence precursor="true">MIDGPLANCQRARRNLPGFMFLSRRFQTFEEGTCDMRKVLNFKRLFTLLLLAMLPLLASAPAFADKGDKPFGGKPNRGGGGGNSRPGAPSRPSAPAASVDRRQPNISHSPSLSRPQVSRPSLPTAKKPSVSMPQITRPTIPAKTNRPEPSRPNVGLPQVIRPAIDRPSIPGGNKPVTRPGFGPGNIAIERPDTRPRPNLPTPTRPERPTVKLPPTSGGSLPGVSTPTIVLKPGQGERPDRERPGSGRPNIDRPSVDRPPVRPGETGPGDVRPGIVSPERPPVVRPGTDRPSTRPEKPGNVGDFIDLPDRLRPTPGFTRPDRPTKPGEARPFPVPQIIDDPKGPRPGTGDGRPGDGRPGDGRPGDGRPGDGRPGDGRPDSRPVIRPDRPNITIHDRPANWENRPSWAVARPGDFRPVNDRWQTAIGRPPRYPSRPWDQRPWQPWASDVHRHVHNHNHYYHNCFGSTWWNRYPRASYSWWHYRYGNYRPSYWWGVPRWNVLTSFVVGTSWASQPTYVDYGNTVIYTGDTVVVNGSQVATADEFALSAAQLAAVAPPQSEAEADAAEWMPLGTFALSTDKSDTEPTKVIQLAISKDGIISGTYFNSATDAAMAIQGSVDKETQRVAFQFVEKPEIIMETGLYNLTQEDAPLIVHFSPTEREEYLLIRLKADPAEIDTPAALP</sequence>
<feature type="compositionally biased region" description="Polar residues" evidence="1">
    <location>
        <begin position="216"/>
        <end position="227"/>
    </location>
</feature>
<feature type="compositionally biased region" description="Polar residues" evidence="1">
    <location>
        <begin position="104"/>
        <end position="121"/>
    </location>
</feature>
<feature type="region of interest" description="Disordered" evidence="1">
    <location>
        <begin position="63"/>
        <end position="397"/>
    </location>
</feature>
<feature type="compositionally biased region" description="Basic and acidic residues" evidence="1">
    <location>
        <begin position="351"/>
        <end position="397"/>
    </location>
</feature>
<dbReference type="STRING" id="530564.Psta_2220"/>
<gene>
    <name evidence="2" type="ordered locus">Psta_2220</name>
</gene>
<dbReference type="KEGG" id="psl:Psta_2220"/>
<feature type="compositionally biased region" description="Gly residues" evidence="1">
    <location>
        <begin position="75"/>
        <end position="84"/>
    </location>
</feature>
<dbReference type="eggNOG" id="COG5183">
    <property type="taxonomic scope" value="Bacteria"/>
</dbReference>
<evidence type="ECO:0000256" key="1">
    <source>
        <dbReference type="SAM" id="MobiDB-lite"/>
    </source>
</evidence>